<gene>
    <name evidence="1" type="ORF">SAMN02745883_01533</name>
</gene>
<keyword evidence="2" id="KW-1185">Reference proteome</keyword>
<dbReference type="AlphaFoldDB" id="A0A1M6QK14"/>
<dbReference type="RefSeq" id="WP_072967210.1">
    <property type="nucleotide sequence ID" value="NZ_FRAJ01000011.1"/>
</dbReference>
<accession>A0A1M6QK14</accession>
<proteinExistence type="predicted"/>
<dbReference type="STRING" id="1121266.SAMN02745883_01533"/>
<sequence>MLKQIKTFLLTSAASVLTLVAMTGVSTKSMWLLYEPDAPKSLKKNF</sequence>
<dbReference type="Proteomes" id="UP000184082">
    <property type="component" value="Unassembled WGS sequence"/>
</dbReference>
<name>A0A1M6QK14_9FIRM</name>
<dbReference type="EMBL" id="FRAJ01000011">
    <property type="protein sequence ID" value="SHK20556.1"/>
    <property type="molecule type" value="Genomic_DNA"/>
</dbReference>
<evidence type="ECO:0000313" key="1">
    <source>
        <dbReference type="EMBL" id="SHK20556.1"/>
    </source>
</evidence>
<dbReference type="NCBIfam" id="TIGR04223">
    <property type="entry name" value="quorum_AgrD"/>
    <property type="match status" value="1"/>
</dbReference>
<organism evidence="1 2">
    <name type="scientific">Caminicella sporogenes DSM 14501</name>
    <dbReference type="NCBI Taxonomy" id="1121266"/>
    <lineage>
        <taxon>Bacteria</taxon>
        <taxon>Bacillati</taxon>
        <taxon>Bacillota</taxon>
        <taxon>Clostridia</taxon>
        <taxon>Peptostreptococcales</taxon>
        <taxon>Caminicellaceae</taxon>
        <taxon>Caminicella</taxon>
    </lineage>
</organism>
<reference evidence="1 2" key="1">
    <citation type="submission" date="2016-11" db="EMBL/GenBank/DDBJ databases">
        <authorList>
            <person name="Jaros S."/>
            <person name="Januszkiewicz K."/>
            <person name="Wedrychowicz H."/>
        </authorList>
    </citation>
    <scope>NUCLEOTIDE SEQUENCE [LARGE SCALE GENOMIC DNA]</scope>
    <source>
        <strain evidence="1 2">DSM 14501</strain>
    </source>
</reference>
<dbReference type="InterPro" id="IPR009229">
    <property type="entry name" value="AgrD"/>
</dbReference>
<evidence type="ECO:0000313" key="2">
    <source>
        <dbReference type="Proteomes" id="UP000184082"/>
    </source>
</evidence>
<protein>
    <submittedName>
        <fullName evidence="1">Cyclic lactone autoinducer peptide</fullName>
    </submittedName>
</protein>